<dbReference type="Proteomes" id="UP001229346">
    <property type="component" value="Unassembled WGS sequence"/>
</dbReference>
<dbReference type="RefSeq" id="WP_307205705.1">
    <property type="nucleotide sequence ID" value="NZ_JAUSSU010000007.1"/>
</dbReference>
<organism evidence="1 2">
    <name type="scientific">Paenibacillus harenae</name>
    <dbReference type="NCBI Taxonomy" id="306543"/>
    <lineage>
        <taxon>Bacteria</taxon>
        <taxon>Bacillati</taxon>
        <taxon>Bacillota</taxon>
        <taxon>Bacilli</taxon>
        <taxon>Bacillales</taxon>
        <taxon>Paenibacillaceae</taxon>
        <taxon>Paenibacillus</taxon>
    </lineage>
</organism>
<sequence>MLTVKCQCGSCDKVDDYGHDYYNERCRYCKSRSLWRVLTAEEKKRIE</sequence>
<evidence type="ECO:0000313" key="2">
    <source>
        <dbReference type="Proteomes" id="UP001229346"/>
    </source>
</evidence>
<evidence type="ECO:0000313" key="1">
    <source>
        <dbReference type="EMBL" id="MDQ0114374.1"/>
    </source>
</evidence>
<protein>
    <submittedName>
        <fullName evidence="1">Uncharacterized protein</fullName>
    </submittedName>
</protein>
<comment type="caution">
    <text evidence="1">The sequence shown here is derived from an EMBL/GenBank/DDBJ whole genome shotgun (WGS) entry which is preliminary data.</text>
</comment>
<accession>A0ABT9U7F3</accession>
<proteinExistence type="predicted"/>
<reference evidence="1 2" key="1">
    <citation type="submission" date="2023-07" db="EMBL/GenBank/DDBJ databases">
        <title>Sorghum-associated microbial communities from plants grown in Nebraska, USA.</title>
        <authorList>
            <person name="Schachtman D."/>
        </authorList>
    </citation>
    <scope>NUCLEOTIDE SEQUENCE [LARGE SCALE GENOMIC DNA]</scope>
    <source>
        <strain evidence="1 2">CC482</strain>
    </source>
</reference>
<name>A0ABT9U7F3_PAEHA</name>
<gene>
    <name evidence="1" type="ORF">J2T15_003829</name>
</gene>
<keyword evidence="2" id="KW-1185">Reference proteome</keyword>
<dbReference type="EMBL" id="JAUSSU010000007">
    <property type="protein sequence ID" value="MDQ0114374.1"/>
    <property type="molecule type" value="Genomic_DNA"/>
</dbReference>